<accession>A0A1H0TFS6</accession>
<feature type="compositionally biased region" description="Polar residues" evidence="1">
    <location>
        <begin position="236"/>
        <end position="250"/>
    </location>
</feature>
<dbReference type="EMBL" id="FNIR01000015">
    <property type="protein sequence ID" value="SDP52695.1"/>
    <property type="molecule type" value="Genomic_DNA"/>
</dbReference>
<name>A0A1H0TFS6_9ACTN</name>
<evidence type="ECO:0008006" key="4">
    <source>
        <dbReference type="Google" id="ProtNLM"/>
    </source>
</evidence>
<evidence type="ECO:0000256" key="1">
    <source>
        <dbReference type="SAM" id="MobiDB-lite"/>
    </source>
</evidence>
<dbReference type="STRING" id="1052260.SAMN05660199_04141"/>
<protein>
    <recommendedName>
        <fullName evidence="4">Excreted virulence factor EspC, type VII ESX diderm</fullName>
    </recommendedName>
</protein>
<dbReference type="AlphaFoldDB" id="A0A1H0TFS6"/>
<dbReference type="RefSeq" id="WP_091249307.1">
    <property type="nucleotide sequence ID" value="NZ_FNIR01000015.1"/>
</dbReference>
<evidence type="ECO:0000313" key="3">
    <source>
        <dbReference type="Proteomes" id="UP000199088"/>
    </source>
</evidence>
<proteinExistence type="predicted"/>
<keyword evidence="3" id="KW-1185">Reference proteome</keyword>
<reference evidence="3" key="1">
    <citation type="submission" date="2016-10" db="EMBL/GenBank/DDBJ databases">
        <authorList>
            <person name="Varghese N."/>
            <person name="Submissions S."/>
        </authorList>
    </citation>
    <scope>NUCLEOTIDE SEQUENCE [LARGE SCALE GENOMIC DNA]</scope>
    <source>
        <strain evidence="3">DSM 45843</strain>
    </source>
</reference>
<dbReference type="Proteomes" id="UP000199088">
    <property type="component" value="Unassembled WGS sequence"/>
</dbReference>
<feature type="compositionally biased region" description="Low complexity" evidence="1">
    <location>
        <begin position="295"/>
        <end position="313"/>
    </location>
</feature>
<sequence>MAEGTDVTLDSVREFATAMGTEGLEVLSDASAHIGPISAASVGLSGVTGAGSAQAHYAQLAQSLTMFLVDTGNNAQALRNVATLVAWNYQHGDTSQQAQMNSVNSALNPAPGTETILSEQAAQQAAAAAEQRRLAILARRTGEDLTPAGTPYVTASGVTLTGPQADAARAAAAANAQNQPATGAGPAGLTTAQRMALVRSTIENHQEEVRQASATRQVTGYDDYGNPVYGYVAPDSYQQSSGAGEENTSTAAEYEEAQEWAAQERDDGYHATVTVGQDGEVHRETDRPPAAYNDYTSSTGTTYTPYSSPSVGG</sequence>
<feature type="region of interest" description="Disordered" evidence="1">
    <location>
        <begin position="232"/>
        <end position="313"/>
    </location>
</feature>
<organism evidence="2 3">
    <name type="scientific">Klenkia soli</name>
    <dbReference type="NCBI Taxonomy" id="1052260"/>
    <lineage>
        <taxon>Bacteria</taxon>
        <taxon>Bacillati</taxon>
        <taxon>Actinomycetota</taxon>
        <taxon>Actinomycetes</taxon>
        <taxon>Geodermatophilales</taxon>
        <taxon>Geodermatophilaceae</taxon>
        <taxon>Klenkia</taxon>
    </lineage>
</organism>
<evidence type="ECO:0000313" key="2">
    <source>
        <dbReference type="EMBL" id="SDP52695.1"/>
    </source>
</evidence>
<gene>
    <name evidence="2" type="ORF">SAMN05660199_04141</name>
</gene>
<dbReference type="OrthoDB" id="5197510at2"/>